<evidence type="ECO:0000256" key="3">
    <source>
        <dbReference type="ARBA" id="ARBA00022475"/>
    </source>
</evidence>
<dbReference type="PANTHER" id="PTHR32309:SF13">
    <property type="entry name" value="FERRIC ENTEROBACTIN TRANSPORT PROTEIN FEPE"/>
    <property type="match status" value="1"/>
</dbReference>
<evidence type="ECO:0000256" key="2">
    <source>
        <dbReference type="ARBA" id="ARBA00006683"/>
    </source>
</evidence>
<comment type="subcellular location">
    <subcellularLocation>
        <location evidence="1">Cell membrane</location>
        <topology evidence="1">Multi-pass membrane protein</topology>
    </subcellularLocation>
</comment>
<dbReference type="AlphaFoldDB" id="A0A4Z0D954"/>
<feature type="domain" description="Tyrosine-protein kinase G-rich" evidence="9">
    <location>
        <begin position="148"/>
        <end position="195"/>
    </location>
</feature>
<proteinExistence type="inferred from homology"/>
<keyword evidence="3" id="KW-1003">Cell membrane</keyword>
<evidence type="ECO:0000256" key="6">
    <source>
        <dbReference type="ARBA" id="ARBA00023136"/>
    </source>
</evidence>
<keyword evidence="11" id="KW-1185">Reference proteome</keyword>
<comment type="caution">
    <text evidence="10">The sequence shown here is derived from an EMBL/GenBank/DDBJ whole genome shotgun (WGS) entry which is preliminary data.</text>
</comment>
<evidence type="ECO:0000256" key="5">
    <source>
        <dbReference type="ARBA" id="ARBA00022989"/>
    </source>
</evidence>
<evidence type="ECO:0000313" key="11">
    <source>
        <dbReference type="Proteomes" id="UP000298381"/>
    </source>
</evidence>
<dbReference type="PANTHER" id="PTHR32309">
    <property type="entry name" value="TYROSINE-PROTEIN KINASE"/>
    <property type="match status" value="1"/>
</dbReference>
<dbReference type="Gene3D" id="3.40.50.300">
    <property type="entry name" value="P-loop containing nucleotide triphosphate hydrolases"/>
    <property type="match status" value="1"/>
</dbReference>
<evidence type="ECO:0000313" key="10">
    <source>
        <dbReference type="EMBL" id="TFZ41456.1"/>
    </source>
</evidence>
<dbReference type="GO" id="GO:0005886">
    <property type="term" value="C:plasma membrane"/>
    <property type="evidence" value="ECO:0007669"/>
    <property type="project" value="UniProtKB-SubCell"/>
</dbReference>
<keyword evidence="5 7" id="KW-1133">Transmembrane helix</keyword>
<reference evidence="10 11" key="1">
    <citation type="submission" date="2019-03" db="EMBL/GenBank/DDBJ databases">
        <title>Draft genome sequence data and analysis of a Fermenting Bacterium, Soehngenia longevitae strain 1933PT, isolated from petroleum reservoir in Azerbaijan.</title>
        <authorList>
            <person name="Grouzdev D.S."/>
            <person name="Bidzhieva S.K."/>
            <person name="Sokolova D.S."/>
            <person name="Tourova T.P."/>
            <person name="Poltaraus A.B."/>
            <person name="Nazina T.N."/>
        </authorList>
    </citation>
    <scope>NUCLEOTIDE SEQUENCE [LARGE SCALE GENOMIC DNA]</scope>
    <source>
        <strain evidence="10 11">1933P</strain>
    </source>
</reference>
<dbReference type="InterPro" id="IPR003856">
    <property type="entry name" value="LPS_length_determ_N"/>
</dbReference>
<dbReference type="InterPro" id="IPR027417">
    <property type="entry name" value="P-loop_NTPase"/>
</dbReference>
<keyword evidence="4 7" id="KW-0812">Transmembrane</keyword>
<accession>A0A4Z0D954</accession>
<gene>
    <name evidence="10" type="ORF">E4100_02435</name>
</gene>
<evidence type="ECO:0000256" key="4">
    <source>
        <dbReference type="ARBA" id="ARBA00022692"/>
    </source>
</evidence>
<sequence>MHLEEISLKEVLFILKKRIKLILSLFLIAVLLSSIISIFVLDKEYQANTTLMVGRPKDYASDANIQYNELLLNQKLVSTYGELIKTRAVAEEVIDNLNLDISYEQYKGKVNVSLVKDTELIQIIVKDNDPSVARIIADETANVFMDKVQEIMKVDNVHVIDKAEIPTQPVSPNVILNIAIAAVLGLMIGVFLSFLLEFLDNTIKTPEDVEKYLNLPVLGSIPKVED</sequence>
<dbReference type="EMBL" id="SRIB01000002">
    <property type="protein sequence ID" value="TFZ41456.1"/>
    <property type="molecule type" value="Genomic_DNA"/>
</dbReference>
<feature type="domain" description="Polysaccharide chain length determinant N-terminal" evidence="8">
    <location>
        <begin position="4"/>
        <end position="97"/>
    </location>
</feature>
<keyword evidence="6 7" id="KW-0472">Membrane</keyword>
<name>A0A4Z0D954_9FIRM</name>
<evidence type="ECO:0000259" key="9">
    <source>
        <dbReference type="Pfam" id="PF13807"/>
    </source>
</evidence>
<dbReference type="Pfam" id="PF02706">
    <property type="entry name" value="Wzz"/>
    <property type="match status" value="1"/>
</dbReference>
<evidence type="ECO:0000259" key="8">
    <source>
        <dbReference type="Pfam" id="PF02706"/>
    </source>
</evidence>
<dbReference type="Pfam" id="PF13807">
    <property type="entry name" value="GNVR"/>
    <property type="match status" value="1"/>
</dbReference>
<organism evidence="10 11">
    <name type="scientific">Soehngenia longivitae</name>
    <dbReference type="NCBI Taxonomy" id="2562294"/>
    <lineage>
        <taxon>Bacteria</taxon>
        <taxon>Bacillati</taxon>
        <taxon>Bacillota</taxon>
        <taxon>Tissierellia</taxon>
        <taxon>Tissierellales</taxon>
        <taxon>Tissierellaceae</taxon>
        <taxon>Soehngenia</taxon>
    </lineage>
</organism>
<evidence type="ECO:0000256" key="1">
    <source>
        <dbReference type="ARBA" id="ARBA00004651"/>
    </source>
</evidence>
<comment type="similarity">
    <text evidence="2">Belongs to the CpsC/CapA family.</text>
</comment>
<feature type="transmembrane region" description="Helical" evidence="7">
    <location>
        <begin position="174"/>
        <end position="196"/>
    </location>
</feature>
<evidence type="ECO:0000256" key="7">
    <source>
        <dbReference type="SAM" id="Phobius"/>
    </source>
</evidence>
<feature type="transmembrane region" description="Helical" evidence="7">
    <location>
        <begin position="21"/>
        <end position="41"/>
    </location>
</feature>
<dbReference type="InterPro" id="IPR032807">
    <property type="entry name" value="GNVR"/>
</dbReference>
<protein>
    <submittedName>
        <fullName evidence="10">Capsular biosynthesis protein</fullName>
    </submittedName>
</protein>
<dbReference type="OrthoDB" id="2360475at2"/>
<dbReference type="InterPro" id="IPR050445">
    <property type="entry name" value="Bact_polysacc_biosynth/exp"/>
</dbReference>
<dbReference type="GO" id="GO:0004713">
    <property type="term" value="F:protein tyrosine kinase activity"/>
    <property type="evidence" value="ECO:0007669"/>
    <property type="project" value="TreeGrafter"/>
</dbReference>
<dbReference type="Proteomes" id="UP000298381">
    <property type="component" value="Unassembled WGS sequence"/>
</dbReference>